<dbReference type="InterPro" id="IPR022683">
    <property type="entry name" value="Calpain_III"/>
</dbReference>
<gene>
    <name evidence="9" type="ORF">RDWZM_005887</name>
</gene>
<dbReference type="SUPFAM" id="SSF49758">
    <property type="entry name" value="Calpain large subunit, middle domain (domain III)"/>
    <property type="match status" value="1"/>
</dbReference>
<evidence type="ECO:0000313" key="10">
    <source>
        <dbReference type="Proteomes" id="UP001142055"/>
    </source>
</evidence>
<keyword evidence="4" id="KW-0788">Thiol protease</keyword>
<evidence type="ECO:0000313" key="9">
    <source>
        <dbReference type="EMBL" id="KAJ6220075.1"/>
    </source>
</evidence>
<evidence type="ECO:0000256" key="2">
    <source>
        <dbReference type="ARBA" id="ARBA00022670"/>
    </source>
</evidence>
<keyword evidence="10" id="KW-1185">Reference proteome</keyword>
<evidence type="ECO:0000256" key="6">
    <source>
        <dbReference type="PROSITE-ProRule" id="PRU00239"/>
    </source>
</evidence>
<accession>A0A9Q0RN15</accession>
<dbReference type="PANTHER" id="PTHR10183:SF379">
    <property type="entry name" value="CALPAIN-5"/>
    <property type="match status" value="1"/>
</dbReference>
<evidence type="ECO:0000259" key="8">
    <source>
        <dbReference type="PROSITE" id="PS50222"/>
    </source>
</evidence>
<dbReference type="InterPro" id="IPR002048">
    <property type="entry name" value="EF_hand_dom"/>
</dbReference>
<feature type="active site" evidence="5">
    <location>
        <position position="329"/>
    </location>
</feature>
<name>A0A9Q0RN15_BLOTA</name>
<dbReference type="InterPro" id="IPR001300">
    <property type="entry name" value="Peptidase_C2_calpain_cat"/>
</dbReference>
<dbReference type="GO" id="GO:0005737">
    <property type="term" value="C:cytoplasm"/>
    <property type="evidence" value="ECO:0007669"/>
    <property type="project" value="TreeGrafter"/>
</dbReference>
<dbReference type="InterPro" id="IPR036213">
    <property type="entry name" value="Calpain_III_sf"/>
</dbReference>
<comment type="caution">
    <text evidence="9">The sequence shown here is derived from an EMBL/GenBank/DDBJ whole genome shotgun (WGS) entry which is preliminary data.</text>
</comment>
<feature type="domain" description="Calpain catalytic" evidence="7">
    <location>
        <begin position="37"/>
        <end position="419"/>
    </location>
</feature>
<dbReference type="InterPro" id="IPR022684">
    <property type="entry name" value="Calpain_cysteine_protease"/>
</dbReference>
<dbReference type="SUPFAM" id="SSF47473">
    <property type="entry name" value="EF-hand"/>
    <property type="match status" value="1"/>
</dbReference>
<feature type="domain" description="EF-hand" evidence="8">
    <location>
        <begin position="695"/>
        <end position="730"/>
    </location>
</feature>
<proteinExistence type="inferred from homology"/>
<dbReference type="SMART" id="SM00230">
    <property type="entry name" value="CysPc"/>
    <property type="match status" value="1"/>
</dbReference>
<comment type="similarity">
    <text evidence="1">Belongs to the peptidase C2 family.</text>
</comment>
<protein>
    <submittedName>
        <fullName evidence="9">Uncharacterized protein</fullName>
    </submittedName>
</protein>
<dbReference type="InterPro" id="IPR011992">
    <property type="entry name" value="EF-hand-dom_pair"/>
</dbReference>
<dbReference type="SUPFAM" id="SSF54001">
    <property type="entry name" value="Cysteine proteinases"/>
    <property type="match status" value="1"/>
</dbReference>
<evidence type="ECO:0000256" key="5">
    <source>
        <dbReference type="PIRSR" id="PIRSR622684-1"/>
    </source>
</evidence>
<keyword evidence="2" id="KW-0645">Protease</keyword>
<dbReference type="PANTHER" id="PTHR10183">
    <property type="entry name" value="CALPAIN"/>
    <property type="match status" value="1"/>
</dbReference>
<reference evidence="9" key="1">
    <citation type="submission" date="2022-12" db="EMBL/GenBank/DDBJ databases">
        <title>Genome assemblies of Blomia tropicalis.</title>
        <authorList>
            <person name="Cui Y."/>
        </authorList>
    </citation>
    <scope>NUCLEOTIDE SEQUENCE</scope>
    <source>
        <tissue evidence="9">Adult mites</tissue>
    </source>
</reference>
<dbReference type="GO" id="GO:0006508">
    <property type="term" value="P:proteolysis"/>
    <property type="evidence" value="ECO:0007669"/>
    <property type="project" value="UniProtKB-KW"/>
</dbReference>
<sequence length="855" mass="99511">MSHNVENRDFEFYRQLLKYEQQDYDQIKEECLRKGVLFEDDLFSANTSSYYLHSSKRHSMKVEEIEWLRPNQIIGCNNDEMGKKLHFVHNSIDKNGKQHKKPLIIDKRHEKRNNFQKQIMVRRGPYGCSNYTSALVILFCNETNFSRVVPDDQSFESNDYAGIFHFRIWQYGNWYDIVVDDRLPTIRGKLISVHCHNNSEFWPPLLEKAFAKLNGCYQSLHSCAVGEFLEDMTGGLCESINSDMPGSLNESLFNILCQSLKLNSHVVVRIGEKNLVGNSMKSNQRKQCRPIGRRQLQNGLIKNQSYVVIETKLLDLGGEKILHLIKLCNPWKRINQMPSGLKSTSCLKNGKKDDTERTLNTNTDGKWNGSWSELSDEWINLSDDVKTQFDLMLEHDSHFWMPIENFVDTFTDVDICHSASGQGWTPNNSNRVWYSNNINGSWITSVSAGGCFNEETFHENPIYLIPVHSEKSVPKSASSSSTLLMSTLDKHENSNRCSKSGETVLIGLMQKYRNSKWHTGMYDLKIGFHLFRLELDNYEYIDEILYDLDLNLPHETNKNSYQRAMVRFRMKPEFFQRNKGEQALKYFTNWREVTTRYRLQEGNYLIVPSTYGPNCDGNFLLRVYCEIPCKFFDQDVLRAKLSQNSERQIRLRRTRSHDHIFSRPLDKISTFNESVDVEHLEVLLKSVITSKRNHFSLDQCQTLLVMYDLDCKGTLSFAQLQQLCTDIDECFRLFLRHDKTISRSISCSELRVVLTEIGINANQAVIDMLVNRYGSKMKIVVNGVHIRELLFPNFAICLLKLRKTLIFWDIKLRNSCVAKFDSAHQSVHDKESQTKLECDSLHFTLVEFIKQIIYS</sequence>
<dbReference type="InterPro" id="IPR022682">
    <property type="entry name" value="Calpain_domain_III"/>
</dbReference>
<dbReference type="Gene3D" id="1.10.238.10">
    <property type="entry name" value="EF-hand"/>
    <property type="match status" value="1"/>
</dbReference>
<comment type="caution">
    <text evidence="6">Lacks conserved residue(s) required for the propagation of feature annotation.</text>
</comment>
<dbReference type="Proteomes" id="UP001142055">
    <property type="component" value="Chromosome 2"/>
</dbReference>
<dbReference type="SMART" id="SM00720">
    <property type="entry name" value="calpain_III"/>
    <property type="match status" value="1"/>
</dbReference>
<dbReference type="PROSITE" id="PS50203">
    <property type="entry name" value="CALPAIN_CAT"/>
    <property type="match status" value="1"/>
</dbReference>
<dbReference type="Pfam" id="PF01067">
    <property type="entry name" value="Calpain_III"/>
    <property type="match status" value="1"/>
</dbReference>
<evidence type="ECO:0000256" key="4">
    <source>
        <dbReference type="ARBA" id="ARBA00022807"/>
    </source>
</evidence>
<organism evidence="9 10">
    <name type="scientific">Blomia tropicalis</name>
    <name type="common">Mite</name>
    <dbReference type="NCBI Taxonomy" id="40697"/>
    <lineage>
        <taxon>Eukaryota</taxon>
        <taxon>Metazoa</taxon>
        <taxon>Ecdysozoa</taxon>
        <taxon>Arthropoda</taxon>
        <taxon>Chelicerata</taxon>
        <taxon>Arachnida</taxon>
        <taxon>Acari</taxon>
        <taxon>Acariformes</taxon>
        <taxon>Sarcoptiformes</taxon>
        <taxon>Astigmata</taxon>
        <taxon>Glycyphagoidea</taxon>
        <taxon>Echimyopodidae</taxon>
        <taxon>Blomia</taxon>
    </lineage>
</organism>
<dbReference type="PRINTS" id="PR00704">
    <property type="entry name" value="CALPAIN"/>
</dbReference>
<dbReference type="GO" id="GO:0004198">
    <property type="term" value="F:calcium-dependent cysteine-type endopeptidase activity"/>
    <property type="evidence" value="ECO:0007669"/>
    <property type="project" value="InterPro"/>
</dbReference>
<evidence type="ECO:0000256" key="1">
    <source>
        <dbReference type="ARBA" id="ARBA00007623"/>
    </source>
</evidence>
<dbReference type="Pfam" id="PF00648">
    <property type="entry name" value="Peptidase_C2"/>
    <property type="match status" value="2"/>
</dbReference>
<evidence type="ECO:0000259" key="7">
    <source>
        <dbReference type="PROSITE" id="PS50203"/>
    </source>
</evidence>
<dbReference type="EMBL" id="JAPWDV010000002">
    <property type="protein sequence ID" value="KAJ6220075.1"/>
    <property type="molecule type" value="Genomic_DNA"/>
</dbReference>
<keyword evidence="3" id="KW-0378">Hydrolase</keyword>
<dbReference type="PROSITE" id="PS50222">
    <property type="entry name" value="EF_HAND_2"/>
    <property type="match status" value="1"/>
</dbReference>
<dbReference type="Gene3D" id="2.60.120.380">
    <property type="match status" value="1"/>
</dbReference>
<evidence type="ECO:0000256" key="3">
    <source>
        <dbReference type="ARBA" id="ARBA00022801"/>
    </source>
</evidence>
<dbReference type="AlphaFoldDB" id="A0A9Q0RN15"/>
<dbReference type="GO" id="GO:0005509">
    <property type="term" value="F:calcium ion binding"/>
    <property type="evidence" value="ECO:0007669"/>
    <property type="project" value="InterPro"/>
</dbReference>
<dbReference type="Gene3D" id="3.90.70.10">
    <property type="entry name" value="Cysteine proteinases"/>
    <property type="match status" value="1"/>
</dbReference>
<dbReference type="InterPro" id="IPR038765">
    <property type="entry name" value="Papain-like_cys_pep_sf"/>
</dbReference>
<dbReference type="CDD" id="cd00044">
    <property type="entry name" value="CysPc"/>
    <property type="match status" value="1"/>
</dbReference>